<dbReference type="SMART" id="SM00216">
    <property type="entry name" value="VWD"/>
    <property type="match status" value="1"/>
</dbReference>
<evidence type="ECO:0000259" key="12">
    <source>
        <dbReference type="PROSITE" id="PS51211"/>
    </source>
</evidence>
<dbReference type="GO" id="GO:0005576">
    <property type="term" value="C:extracellular region"/>
    <property type="evidence" value="ECO:0007669"/>
    <property type="project" value="UniProtKB-SubCell"/>
</dbReference>
<dbReference type="Pfam" id="PF01347">
    <property type="entry name" value="Vitellogenin_N"/>
    <property type="match status" value="1"/>
</dbReference>
<feature type="compositionally biased region" description="Acidic residues" evidence="11">
    <location>
        <begin position="790"/>
        <end position="805"/>
    </location>
</feature>
<feature type="domain" description="VWFD" evidence="13">
    <location>
        <begin position="3752"/>
        <end position="3938"/>
    </location>
</feature>
<dbReference type="InterPro" id="IPR001846">
    <property type="entry name" value="VWF_type-D"/>
</dbReference>
<dbReference type="InterPro" id="IPR015819">
    <property type="entry name" value="Lipid_transp_b-sht_shell"/>
</dbReference>
<keyword evidence="3" id="KW-0964">Secreted</keyword>
<comment type="caution">
    <text evidence="14">The sequence shown here is derived from an EMBL/GenBank/DDBJ whole genome shotgun (WGS) entry which is preliminary data.</text>
</comment>
<dbReference type="Pfam" id="PF00094">
    <property type="entry name" value="VWD"/>
    <property type="match status" value="1"/>
</dbReference>
<keyword evidence="7" id="KW-1015">Disulfide bond</keyword>
<name>A0A0L0CLX4_LUCCU</name>
<dbReference type="STRING" id="7375.A0A0L0CLX4"/>
<evidence type="ECO:0000256" key="10">
    <source>
        <dbReference type="SAM" id="Coils"/>
    </source>
</evidence>
<keyword evidence="4" id="KW-0732">Signal</keyword>
<organism evidence="14 15">
    <name type="scientific">Lucilia cuprina</name>
    <name type="common">Green bottle fly</name>
    <name type="synonym">Australian sheep blowfly</name>
    <dbReference type="NCBI Taxonomy" id="7375"/>
    <lineage>
        <taxon>Eukaryota</taxon>
        <taxon>Metazoa</taxon>
        <taxon>Ecdysozoa</taxon>
        <taxon>Arthropoda</taxon>
        <taxon>Hexapoda</taxon>
        <taxon>Insecta</taxon>
        <taxon>Pterygota</taxon>
        <taxon>Neoptera</taxon>
        <taxon>Endopterygota</taxon>
        <taxon>Diptera</taxon>
        <taxon>Brachycera</taxon>
        <taxon>Muscomorpha</taxon>
        <taxon>Oestroidea</taxon>
        <taxon>Calliphoridae</taxon>
        <taxon>Luciliinae</taxon>
        <taxon>Lucilia</taxon>
    </lineage>
</organism>
<comment type="caution">
    <text evidence="9">Lacks conserved residue(s) required for the propagation of feature annotation.</text>
</comment>
<evidence type="ECO:0000259" key="13">
    <source>
        <dbReference type="PROSITE" id="PS51233"/>
    </source>
</evidence>
<sequence length="4342" mass="497785">PLKDPKICGRPHCDADNDKFKYNDNIFKYDYTLQLRTEFSGTGENTSDLYLKANIDVFFPKPCEGYLRINDVRLFDKIEHLEQETSDTNSNTASNDVYDYYGELERDSDTDFGSSDENSENPATNEHPKSRDLENDLKKNLLRFAFHDGLISEICPTLEEPTWVLNFKKGILSAFQNTMMRFDVDFNTTETDVSGICNVQYTLQTTDNVFVTIRKDKDVKSCRNRYSTHSVLQTTPYNFRDDKTIWPILDSQSYCNFTIDNNIYRDISCYERHQLIPFSNASTGAVTTTTQTLEFKGEDTFSVGEFLAENNEFVEKRSTLLFDHTPAIKPTHGEIKASRDLLKEMCAVGYPKIQREFIEVFTNFLQTTKYLDYKALTQLLARSAGICENGKNHVLESLPYIGSTASYQLMRDQIIANAIPKRLAHSWMTSLSFIQRPDEETLETFFTILEFSRKKVDPEYTLGASAVIHSFCRHNENCGENLKVQRIVNLLETEFLSLFNMYRGERRTRERMIIILKGLGNIGVMSQPFAAQLQEIITQNITAMEIRLQAVIAFRRVDCMAYREFFMESYANYTLNSEIRIFSYLQAMRCPDYLSISRIKSILEHEEINQVGSFVWSHLKNLAKSSSPIRIEAQGLLLNDDLSDKFKLDIRKFSRNYEHSLFFDEYNFGKLGNQAKNQEICINSLTLLGTTTDLNLLFGTDSYLPRMATLNFTSELFGQAVNFWEISARAEGFEEMVSTVFGPKGPLNREFFRKKFSFLNRLLGTESSEDDDTLENLLNLDTLRLKRDVSDDEEENFEEDYEFEEDLSRTKRSTTPENEGRKDKVQKQVRDMGYKLNYNYNNPKAQIGLRIFGNDLRHYSLEGNMEFMAFAKEFDPFQQIAKILSGQEITYTKSNVLLDASYSVPLAIGLPLSINAFGASSVDFRVSGNLDRVEPATDWHFDLEGKFKPSVSVDVITSIQADMFYAVSGIKVKSNLYSNSEIEAKLKVRGKNLVSFSFDLPQDTNEIFSARSELLVLKEDKAIPQAGIEARRSNSSCTWPVLDQAIGLQLCSYFSVPDLANSSDKVYPSLLLSGPTNFSVILKKSDLTAKKYVFEYNWDQVINDSSFSLVFHTPGSAAKRLLVTNVTTTPDAFNASVAFVNANTRVSAGCNYNSHPDDRRLDVFLDTNGNRSFDLNMELKRWQDRTAWMYKPKMLLAINGVNVTGLIGTIRINEKNGITQNDFELSFETKKLQAMVKGNFVQTEITTSTNLTVNYRFQANKIETINFDGKLVNTGDKSKTEYRGNVKLKTSAYPKLNFVSNATWLSLQGHTEGVVTYNNDPYLVNPDHTSSVRLIFARSYSEDLILEGSHTRASFEVKIPKSKVDFKVSLKHEERSKNGTEHNVLLGLRYAPEKEATGLFSIHLPRRSLFAIDAYVNVTVPEFNSCTARIKLTEVTSKSYMINLNGSWFTGHSISLKGNYKDKSSRVQSLHHLKLVVESPSFKVTSLNVVYRRNQMILFTDVQTRYGADPYGLTVQYNGNEVNKNANAEIRLKVKEKDYWLNAKLLSEQPKLLQVEIHLDKLRDIHIKLGLLSIEQRKELSLELKWDANRDPSQRLGLLAEFNNPGNRRYEGNVMVTYPDRTISCGFDAFTGGPQYYGSARASWSVSEMVVFTYNAGVMPGKQMHNWIQAELSTPFQGWRKNSVNAGVYNRGNLILANTTLIWADDQILELGYKSDYEMVEPIVSFDIYFGINSTVKDIPIINVKVKHWQDMKKFDSVLNLRYSGANETLNVYSIKSLWELAQSAKTQNISGTVFLVTPFEGYRKGGLAAKFMLNDKREIQGAASLDFEIREFTLAIDGYVRKFSDNMLTVNITTPLEKFRTINGRFGLNEKKHHAVAEVRAPTAALGAEVLFDIISLMNFDVKLSVATPIESFQQAALFAKIKTETVDLRGMWNNATLGFTGVWRMDNIADFEYSYKVFTPLPGFEENGFIAKFKKENVFVFYLHGKLSKYKLGFKINGHPKSKLLTQLGGNKIELELLYDDDFQPPKIDSEDYDMDDIEYDEFLSYFVEFEIDTLVWPTVEGFGDIQEVMDYYIVVGNLQLPQGRIDLKDRLYYPDYINVINVLTVTTPFEVAKEVKSIVEYHIDLDYNFLYDKMHFIVSNGVDEPAITGFELNYTKIDDSVKPKEHNLQINIKTPFETLKDMNIWGRLEMEMGNIYKGNISSRTASTFLSLAGSVEVEENFLETSVGILLNTNVIPHYACRAYFKKDFSQIDNSVDIQFVVTDNDVINELQIETAWRKDPGHLVNVDGRVKTTMLPLKIVETNFQITKSSNPQLSFDLGFVSQTGHRIEYGTRANKKDDIFNVEVWTPIENFRNISMHGSLIQNRNNPKEYHVSGNLYRNMVTYALNGVIRMAENYPTDTRLRVQPKSGGRDGVIELSITEAGGNQKGYNFQFSAIEDGKMCQISGGYSQSEESGMDFSVLVQSTLPEIKRINFNGKLRPREKGHVIGDISLETPWKELGIDSVKLHSDIAIRKDSGNIGGEYRIGPNIGRGNCIWSWIWAENMQLTLESYMERPEANPRIVHASAKYINPDKNYLRLVTGAKLDVDSKWKLAVNGTMNYRSSDDLQANIVTLLPQPIGDVHNFGLRYRGNLVSKQGVQPELFLEGKYLSQEAKRKYLGRVSYRNTTDLQGMGHVEWGVDTDISTVEGDFQMLRKDLARREFYAKLITPKFKEQDTFFMKGNYDLRRDEYHTLACTIDYPASRPIADLDVAYKTISNMYGFVNSTTPFLNVSWFKGDFNFTTQGPETYRFFEGSWPSDSSYFKLHSFYHGHELEHNLKGNIEMEIPLTTRHRADIEYGLNEKPDLDKGFLKINYNEKQILNGVYKCVEEHDPLHVITTDITVENEMKPLGIHYVNTKDMAKPGESLDIKHIQIFELKNVENFNLTGELYTTTKINGQEFKIVAIHPNRTVVLTTNYEEDSEKMVKHCSKLELSQTAWIGYNLELSNYTVPGNDSRKFVIDLSYPKRTLSTEGWYYNTESKFFSDIEFKWTNPESFDEDDVLKVVRTAVLWQDEPLRRGDKERQSLLVTIGHPYLEKDVTLKANYHRNNVELLKTDLMIDYSDDKDHAIVMGAVLKDMYQEFGYTNYTFKFFAHHVASELDVQVNGTLAAKSSYYKTESYANYKRSFYPEKHGKFLALLDLNRKEIEYIRNSPYRSVRFWAIPTINHPVYGLNATVWDTPDTNNTGYIIVDILNKFARAEVNLTEDASQNLQLIGSIPDARSGYLDIWRNYEEIRIIDISSYLKMNHSRLITGRFHWRPKIKQEVKEKFHSIGSSVYNSFSEGIDFWVKSLYSETIEAVGIIWDTSKGYNQRFFDDIGKLSVLEEDLDDLRLFVNQSYEANDFYIKTVVNFTLTIIDELAIRDHIESLPKIFSELWQAMGDSGKALRNSVVWLIETIKKTYNNVLETISRFLHGDSLQYLSGLLEKGVHKYDKFIKDLHISFIKYVENLWNKFWSMMSNYWRGVLKRLEPHIFKFISHVESALWNLSKELFDFIYKRTNELAESPYFNKVSSFTQDVDRLYRDIKSNDAITNIKKYSLIAWNFIKEKYFKLVPFGAELNEVLTEIWEEIKELQKIEQVELAIQKYREVMAKLEWVAEELQFEARLHELYALIANKLRNYATNALETADMYREAKTKFIFDPEMGIIDLEQKLPMSWHAFNETPKFEEIPEYKFLAKAQNLLSTTNSSVIRSIYNMRQHLDPKTWLPPYYSRALLIDSRHYMTFDKRFVGLNLRFEQMSGSQRNRQCSYLLTHDFFQGNFTLMLEPSASFSNSDTVATRKLNFIANGELIEIDLGTDRITINGDQKSLLPLKLNDVTISRDLDILSITSDTEFSLSCNVQFDLCWFEVSGWYFGKTAGVLGTMNNEIFDEFTTSHNQITKNPAEFTDSWSVERCKQKMKPNTLAPTVPEEVSKVCDYYFKSGMLSACADTVDIEPFYDICLDLGSNSNAVRPGHPANKGACTAALAYIEACTSAKIPMRVPDQCVYCQLTNGSYVPEGTFVELTAADVPRSSDVVFIVEAKPCNTNLTENKNIMSIVSTLEEQLLAHKISNNRYAVVTFGGVAPFDKPRSIYYENSVFTHDFNNLAKYFAHIDTTNGTNNDILQAISTASRLNFRPGVSKTFILLTCSDCAARHMRFDYSSILQYMREEGVNLHILADTEFDFEKTRKLRHFFGLDRELVYSKRFPEGDNATRAQLRIPKSNLGICIPLALETNGSVFSARKLLPKFKYPIKRFATIFAKRVAKSAAPPANQTCECSGHNTGVSYMACSPSTDTVEDLDIEDYDFQFNGWEWDDVSNEMDS</sequence>
<evidence type="ECO:0000313" key="14">
    <source>
        <dbReference type="EMBL" id="KNC33266.1"/>
    </source>
</evidence>
<dbReference type="SMART" id="SM01169">
    <property type="entry name" value="DUF1943"/>
    <property type="match status" value="1"/>
</dbReference>
<comment type="subcellular location">
    <subcellularLocation>
        <location evidence="1">Secreted</location>
    </subcellularLocation>
</comment>
<dbReference type="InterPro" id="IPR009454">
    <property type="entry name" value="Lipid_transpt_open_b-sht"/>
</dbReference>
<proteinExistence type="predicted"/>
<dbReference type="Gene3D" id="2.20.80.10">
    <property type="entry name" value="Lipovitellin-phosvitin complex, chain A, domain 4"/>
    <property type="match status" value="1"/>
</dbReference>
<dbReference type="Proteomes" id="UP000037069">
    <property type="component" value="Unassembled WGS sequence"/>
</dbReference>
<dbReference type="Pfam" id="PF09172">
    <property type="entry name" value="Vit_open_b-sht"/>
    <property type="match status" value="1"/>
</dbReference>
<dbReference type="FunFam" id="1.25.10.20:FF:000005">
    <property type="entry name" value="Apolipoprotein lipid transfer particle"/>
    <property type="match status" value="1"/>
</dbReference>
<feature type="region of interest" description="Disordered" evidence="11">
    <location>
        <begin position="789"/>
        <end position="824"/>
    </location>
</feature>
<dbReference type="PANTHER" id="PTHR23345">
    <property type="entry name" value="VITELLOGENIN-RELATED"/>
    <property type="match status" value="1"/>
</dbReference>
<dbReference type="Gene3D" id="2.30.230.10">
    <property type="entry name" value="Lipovitellin, beta-sheet shell regions, chain A"/>
    <property type="match status" value="1"/>
</dbReference>
<dbReference type="InterPro" id="IPR011030">
    <property type="entry name" value="Lipovitellin_superhlx_dom"/>
</dbReference>
<evidence type="ECO:0000313" key="15">
    <source>
        <dbReference type="Proteomes" id="UP000037069"/>
    </source>
</evidence>
<evidence type="ECO:0000256" key="8">
    <source>
        <dbReference type="ARBA" id="ARBA00023180"/>
    </source>
</evidence>
<dbReference type="PANTHER" id="PTHR23345:SF15">
    <property type="entry name" value="VITELLOGENIN 1-RELATED"/>
    <property type="match status" value="1"/>
</dbReference>
<evidence type="ECO:0000256" key="4">
    <source>
        <dbReference type="ARBA" id="ARBA00022729"/>
    </source>
</evidence>
<feature type="compositionally biased region" description="Polar residues" evidence="11">
    <location>
        <begin position="111"/>
        <end position="124"/>
    </location>
</feature>
<evidence type="ECO:0000256" key="11">
    <source>
        <dbReference type="SAM" id="MobiDB-lite"/>
    </source>
</evidence>
<keyword evidence="8" id="KW-0325">Glycoprotein</keyword>
<dbReference type="InterPro" id="IPR015817">
    <property type="entry name" value="Vitellinogen_open_b-sht_sub1"/>
</dbReference>
<evidence type="ECO:0000256" key="9">
    <source>
        <dbReference type="PROSITE-ProRule" id="PRU00557"/>
    </source>
</evidence>
<dbReference type="PROSITE" id="PS51233">
    <property type="entry name" value="VWFD"/>
    <property type="match status" value="1"/>
</dbReference>
<protein>
    <recommendedName>
        <fullName evidence="16">Vitellogenin domain-containing protein</fullName>
    </recommendedName>
</protein>
<dbReference type="SMART" id="SM00638">
    <property type="entry name" value="LPD_N"/>
    <property type="match status" value="1"/>
</dbReference>
<dbReference type="OrthoDB" id="6484170at2759"/>
<keyword evidence="6" id="KW-0445">Lipid transport</keyword>
<feature type="coiled-coil region" evidence="10">
    <location>
        <begin position="3617"/>
        <end position="3644"/>
    </location>
</feature>
<dbReference type="InterPro" id="IPR015816">
    <property type="entry name" value="Vitellinogen_b-sht_N"/>
</dbReference>
<dbReference type="Gene3D" id="2.20.50.20">
    <property type="entry name" value="Lipovitellin. Chain A, domain 3"/>
    <property type="match status" value="1"/>
</dbReference>
<reference evidence="14 15" key="1">
    <citation type="journal article" date="2015" name="Nat. Commun.">
        <title>Lucilia cuprina genome unlocks parasitic fly biology to underpin future interventions.</title>
        <authorList>
            <person name="Anstead C.A."/>
            <person name="Korhonen P.K."/>
            <person name="Young N.D."/>
            <person name="Hall R.S."/>
            <person name="Jex A.R."/>
            <person name="Murali S.C."/>
            <person name="Hughes D.S."/>
            <person name="Lee S.F."/>
            <person name="Perry T."/>
            <person name="Stroehlein A.J."/>
            <person name="Ansell B.R."/>
            <person name="Breugelmans B."/>
            <person name="Hofmann A."/>
            <person name="Qu J."/>
            <person name="Dugan S."/>
            <person name="Lee S.L."/>
            <person name="Chao H."/>
            <person name="Dinh H."/>
            <person name="Han Y."/>
            <person name="Doddapaneni H.V."/>
            <person name="Worley K.C."/>
            <person name="Muzny D.M."/>
            <person name="Ioannidis P."/>
            <person name="Waterhouse R.M."/>
            <person name="Zdobnov E.M."/>
            <person name="James P.J."/>
            <person name="Bagnall N.H."/>
            <person name="Kotze A.C."/>
            <person name="Gibbs R.A."/>
            <person name="Richards S."/>
            <person name="Batterham P."/>
            <person name="Gasser R.B."/>
        </authorList>
    </citation>
    <scope>NUCLEOTIDE SEQUENCE [LARGE SCALE GENOMIC DNA]</scope>
    <source>
        <strain evidence="14 15">LS</strain>
        <tissue evidence="14">Full body</tissue>
    </source>
</reference>
<dbReference type="OMA" id="IPHYACQ"/>
<dbReference type="SUPFAM" id="SSF56968">
    <property type="entry name" value="Lipovitellin-phosvitin complex, beta-sheet shell regions"/>
    <property type="match status" value="2"/>
</dbReference>
<dbReference type="Pfam" id="PF06448">
    <property type="entry name" value="DUF1081"/>
    <property type="match status" value="1"/>
</dbReference>
<dbReference type="InterPro" id="IPR050733">
    <property type="entry name" value="Vitellogenin/Apolipophorin"/>
</dbReference>
<evidence type="ECO:0008006" key="16">
    <source>
        <dbReference type="Google" id="ProtNLM"/>
    </source>
</evidence>
<keyword evidence="5" id="KW-0758">Storage protein</keyword>
<evidence type="ECO:0000256" key="7">
    <source>
        <dbReference type="ARBA" id="ARBA00023157"/>
    </source>
</evidence>
<dbReference type="EMBL" id="JRES01000209">
    <property type="protein sequence ID" value="KNC33266.1"/>
    <property type="molecule type" value="Genomic_DNA"/>
</dbReference>
<feature type="non-terminal residue" evidence="14">
    <location>
        <position position="1"/>
    </location>
</feature>
<gene>
    <name evidence="14" type="ORF">FF38_13243</name>
</gene>
<dbReference type="PROSITE" id="PS51211">
    <property type="entry name" value="VITELLOGENIN"/>
    <property type="match status" value="1"/>
</dbReference>
<dbReference type="GO" id="GO:0005319">
    <property type="term" value="F:lipid transporter activity"/>
    <property type="evidence" value="ECO:0007669"/>
    <property type="project" value="InterPro"/>
</dbReference>
<evidence type="ECO:0000256" key="5">
    <source>
        <dbReference type="ARBA" id="ARBA00022761"/>
    </source>
</evidence>
<evidence type="ECO:0000256" key="1">
    <source>
        <dbReference type="ARBA" id="ARBA00004613"/>
    </source>
</evidence>
<dbReference type="FunFam" id="2.20.80.10:FF:000003">
    <property type="entry name" value="Apolipoprotein lipid transfer particle"/>
    <property type="match status" value="1"/>
</dbReference>
<evidence type="ECO:0000256" key="3">
    <source>
        <dbReference type="ARBA" id="ARBA00022525"/>
    </source>
</evidence>
<dbReference type="CDD" id="cd00198">
    <property type="entry name" value="vWFA"/>
    <property type="match status" value="1"/>
</dbReference>
<keyword evidence="15" id="KW-1185">Reference proteome</keyword>
<evidence type="ECO:0000256" key="2">
    <source>
        <dbReference type="ARBA" id="ARBA00022448"/>
    </source>
</evidence>
<feature type="region of interest" description="Disordered" evidence="11">
    <location>
        <begin position="109"/>
        <end position="132"/>
    </location>
</feature>
<keyword evidence="2" id="KW-0813">Transport</keyword>
<feature type="domain" description="Vitellogenin" evidence="12">
    <location>
        <begin position="20"/>
        <end position="708"/>
    </location>
</feature>
<evidence type="ECO:0000256" key="6">
    <source>
        <dbReference type="ARBA" id="ARBA00023055"/>
    </source>
</evidence>
<dbReference type="InterPro" id="IPR015255">
    <property type="entry name" value="Vitellinogen_open_b-sht"/>
</dbReference>
<dbReference type="FunFam" id="2.30.230.10:FF:000007">
    <property type="entry name" value="Apolipoprotein lipid transfer particle"/>
    <property type="match status" value="1"/>
</dbReference>
<dbReference type="Gene3D" id="1.25.10.20">
    <property type="entry name" value="Vitellinogen, superhelical"/>
    <property type="match status" value="1"/>
</dbReference>
<dbReference type="GO" id="GO:0045735">
    <property type="term" value="F:nutrient reservoir activity"/>
    <property type="evidence" value="ECO:0007669"/>
    <property type="project" value="UniProtKB-KW"/>
</dbReference>
<dbReference type="SUPFAM" id="SSF48431">
    <property type="entry name" value="Lipovitellin-phosvitin complex, superhelical domain"/>
    <property type="match status" value="1"/>
</dbReference>
<keyword evidence="10" id="KW-0175">Coiled coil</keyword>
<dbReference type="InterPro" id="IPR001747">
    <property type="entry name" value="Vitellogenin_N"/>
</dbReference>
<accession>A0A0L0CLX4</accession>